<comment type="caution">
    <text evidence="1">The sequence shown here is derived from an EMBL/GenBank/DDBJ whole genome shotgun (WGS) entry which is preliminary data.</text>
</comment>
<reference evidence="1 2" key="1">
    <citation type="journal article" date="2019" name="PLoS Biol.">
        <title>Sex chromosomes control vertical transmission of feminizing Wolbachia symbionts in an isopod.</title>
        <authorList>
            <person name="Becking T."/>
            <person name="Chebbi M.A."/>
            <person name="Giraud I."/>
            <person name="Moumen B."/>
            <person name="Laverre T."/>
            <person name="Caubet Y."/>
            <person name="Peccoud J."/>
            <person name="Gilbert C."/>
            <person name="Cordaux R."/>
        </authorList>
    </citation>
    <scope>NUCLEOTIDE SEQUENCE [LARGE SCALE GENOMIC DNA]</scope>
    <source>
        <strain evidence="1">ANa2</strain>
        <tissue evidence="1">Whole body excluding digestive tract and cuticle</tissue>
    </source>
</reference>
<proteinExistence type="predicted"/>
<accession>A0A5N5TCS8</accession>
<keyword evidence="2" id="KW-1185">Reference proteome</keyword>
<organism evidence="1 2">
    <name type="scientific">Armadillidium nasatum</name>
    <dbReference type="NCBI Taxonomy" id="96803"/>
    <lineage>
        <taxon>Eukaryota</taxon>
        <taxon>Metazoa</taxon>
        <taxon>Ecdysozoa</taxon>
        <taxon>Arthropoda</taxon>
        <taxon>Crustacea</taxon>
        <taxon>Multicrustacea</taxon>
        <taxon>Malacostraca</taxon>
        <taxon>Eumalacostraca</taxon>
        <taxon>Peracarida</taxon>
        <taxon>Isopoda</taxon>
        <taxon>Oniscidea</taxon>
        <taxon>Crinocheta</taxon>
        <taxon>Armadillidiidae</taxon>
        <taxon>Armadillidium</taxon>
    </lineage>
</organism>
<dbReference type="Proteomes" id="UP000326759">
    <property type="component" value="Unassembled WGS sequence"/>
</dbReference>
<evidence type="ECO:0000313" key="1">
    <source>
        <dbReference type="EMBL" id="KAB7503888.1"/>
    </source>
</evidence>
<gene>
    <name evidence="1" type="ORF">Anas_10204</name>
</gene>
<evidence type="ECO:0000313" key="2">
    <source>
        <dbReference type="Proteomes" id="UP000326759"/>
    </source>
</evidence>
<name>A0A5N5TCS8_9CRUS</name>
<sequence length="112" mass="12775">MDSFIGFKKGKSLLKKFIFSLNETISIIENSLKEEKVSIISKTLSNRVLEMTADEATDFVEEFLIRKSAGFLTGKNYVSPDCNDDNNRSKVCSPKMFSNLFDFHSPVFDKIF</sequence>
<dbReference type="EMBL" id="SEYY01004253">
    <property type="protein sequence ID" value="KAB7503888.1"/>
    <property type="molecule type" value="Genomic_DNA"/>
</dbReference>
<dbReference type="AlphaFoldDB" id="A0A5N5TCS8"/>
<protein>
    <submittedName>
        <fullName evidence="1">Uncharacterized protein</fullName>
    </submittedName>
</protein>
<feature type="non-terminal residue" evidence="1">
    <location>
        <position position="112"/>
    </location>
</feature>